<evidence type="ECO:0000313" key="4">
    <source>
        <dbReference type="EMBL" id="KAI5080117.1"/>
    </source>
</evidence>
<dbReference type="Proteomes" id="UP000886520">
    <property type="component" value="Chromosome 5"/>
</dbReference>
<dbReference type="PROSITE" id="PS50088">
    <property type="entry name" value="ANK_REPEAT"/>
    <property type="match status" value="3"/>
</dbReference>
<dbReference type="AlphaFoldDB" id="A0A9D4V631"/>
<feature type="repeat" description="ANK" evidence="3">
    <location>
        <begin position="110"/>
        <end position="136"/>
    </location>
</feature>
<reference evidence="4 5" key="1">
    <citation type="submission" date="2021-01" db="EMBL/GenBank/DDBJ databases">
        <title>Adiantum capillus-veneris genome.</title>
        <authorList>
            <person name="Fang Y."/>
            <person name="Liao Q."/>
        </authorList>
    </citation>
    <scope>NUCLEOTIDE SEQUENCE [LARGE SCALE GENOMIC DNA]</scope>
    <source>
        <strain evidence="4">H3</strain>
        <tissue evidence="4">Leaf</tissue>
    </source>
</reference>
<evidence type="ECO:0000313" key="5">
    <source>
        <dbReference type="Proteomes" id="UP000886520"/>
    </source>
</evidence>
<dbReference type="InterPro" id="IPR036770">
    <property type="entry name" value="Ankyrin_rpt-contain_sf"/>
</dbReference>
<dbReference type="PROSITE" id="PS50297">
    <property type="entry name" value="ANK_REP_REGION"/>
    <property type="match status" value="3"/>
</dbReference>
<dbReference type="EMBL" id="JABFUD020000005">
    <property type="protein sequence ID" value="KAI5080117.1"/>
    <property type="molecule type" value="Genomic_DNA"/>
</dbReference>
<protein>
    <submittedName>
        <fullName evidence="4">Uncharacterized protein</fullName>
    </submittedName>
</protein>
<dbReference type="Pfam" id="PF12796">
    <property type="entry name" value="Ank_2"/>
    <property type="match status" value="2"/>
</dbReference>
<dbReference type="SMART" id="SM00248">
    <property type="entry name" value="ANK"/>
    <property type="match status" value="3"/>
</dbReference>
<dbReference type="PANTHER" id="PTHR24180:SF45">
    <property type="entry name" value="POLY [ADP-RIBOSE] POLYMERASE TANKYRASE"/>
    <property type="match status" value="1"/>
</dbReference>
<feature type="repeat" description="ANK" evidence="3">
    <location>
        <begin position="74"/>
        <end position="97"/>
    </location>
</feature>
<keyword evidence="2 3" id="KW-0040">ANK repeat</keyword>
<gene>
    <name evidence="4" type="ORF">GOP47_0005596</name>
</gene>
<dbReference type="SUPFAM" id="SSF48403">
    <property type="entry name" value="Ankyrin repeat"/>
    <property type="match status" value="1"/>
</dbReference>
<proteinExistence type="predicted"/>
<feature type="repeat" description="ANK" evidence="3">
    <location>
        <begin position="39"/>
        <end position="71"/>
    </location>
</feature>
<dbReference type="OrthoDB" id="194358at2759"/>
<evidence type="ECO:0000256" key="1">
    <source>
        <dbReference type="ARBA" id="ARBA00022737"/>
    </source>
</evidence>
<dbReference type="PANTHER" id="PTHR24180">
    <property type="entry name" value="CYCLIN-DEPENDENT KINASE INHIBITOR 2C-RELATED"/>
    <property type="match status" value="1"/>
</dbReference>
<sequence length="167" mass="18190">MEEDDSFEELRAEIASWGYVLNTRIAELLKKVSGIDSLRGNTVLHRVARIGDAGVVELLIKSGHAADILAQNEIGRTPLHLAVLNGHEAVLKKLFQHEGATSALMLQDNHGDTPLHHAALSGNRNIIRQLLSGAVNPQDCVSARNKLDLRTPLHYAAGMHDPTNALF</sequence>
<accession>A0A9D4V631</accession>
<evidence type="ECO:0000256" key="2">
    <source>
        <dbReference type="ARBA" id="ARBA00023043"/>
    </source>
</evidence>
<keyword evidence="1" id="KW-0677">Repeat</keyword>
<dbReference type="InterPro" id="IPR051637">
    <property type="entry name" value="Ank_repeat_dom-contain_49"/>
</dbReference>
<comment type="caution">
    <text evidence="4">The sequence shown here is derived from an EMBL/GenBank/DDBJ whole genome shotgun (WGS) entry which is preliminary data.</text>
</comment>
<evidence type="ECO:0000256" key="3">
    <source>
        <dbReference type="PROSITE-ProRule" id="PRU00023"/>
    </source>
</evidence>
<dbReference type="Gene3D" id="1.25.40.20">
    <property type="entry name" value="Ankyrin repeat-containing domain"/>
    <property type="match status" value="2"/>
</dbReference>
<keyword evidence="5" id="KW-1185">Reference proteome</keyword>
<name>A0A9D4V631_ADICA</name>
<organism evidence="4 5">
    <name type="scientific">Adiantum capillus-veneris</name>
    <name type="common">Maidenhair fern</name>
    <dbReference type="NCBI Taxonomy" id="13818"/>
    <lineage>
        <taxon>Eukaryota</taxon>
        <taxon>Viridiplantae</taxon>
        <taxon>Streptophyta</taxon>
        <taxon>Embryophyta</taxon>
        <taxon>Tracheophyta</taxon>
        <taxon>Polypodiopsida</taxon>
        <taxon>Polypodiidae</taxon>
        <taxon>Polypodiales</taxon>
        <taxon>Pteridineae</taxon>
        <taxon>Pteridaceae</taxon>
        <taxon>Vittarioideae</taxon>
        <taxon>Adiantum</taxon>
    </lineage>
</organism>
<dbReference type="InterPro" id="IPR002110">
    <property type="entry name" value="Ankyrin_rpt"/>
</dbReference>